<evidence type="ECO:0000313" key="3">
    <source>
        <dbReference type="EMBL" id="KIJ46333.1"/>
    </source>
</evidence>
<dbReference type="SUPFAM" id="SSF53756">
    <property type="entry name" value="UDP-Glycosyltransferase/glycogen phosphorylase"/>
    <property type="match status" value="1"/>
</dbReference>
<keyword evidence="2 3" id="KW-0808">Transferase</keyword>
<dbReference type="InterPro" id="IPR002213">
    <property type="entry name" value="UDP_glucos_trans"/>
</dbReference>
<reference evidence="3 4" key="1">
    <citation type="submission" date="2014-06" db="EMBL/GenBank/DDBJ databases">
        <title>Evolutionary Origins and Diversification of the Mycorrhizal Mutualists.</title>
        <authorList>
            <consortium name="DOE Joint Genome Institute"/>
            <consortium name="Mycorrhizal Genomics Consortium"/>
            <person name="Kohler A."/>
            <person name="Kuo A."/>
            <person name="Nagy L.G."/>
            <person name="Floudas D."/>
            <person name="Copeland A."/>
            <person name="Barry K.W."/>
            <person name="Cichocki N."/>
            <person name="Veneault-Fourrey C."/>
            <person name="LaButti K."/>
            <person name="Lindquist E.A."/>
            <person name="Lipzen A."/>
            <person name="Lundell T."/>
            <person name="Morin E."/>
            <person name="Murat C."/>
            <person name="Riley R."/>
            <person name="Ohm R."/>
            <person name="Sun H."/>
            <person name="Tunlid A."/>
            <person name="Henrissat B."/>
            <person name="Grigoriev I.V."/>
            <person name="Hibbett D.S."/>
            <person name="Martin F."/>
        </authorList>
    </citation>
    <scope>NUCLEOTIDE SEQUENCE [LARGE SCALE GENOMIC DNA]</scope>
    <source>
        <strain evidence="3 4">SS14</strain>
    </source>
</reference>
<accession>A0A0C9UU29</accession>
<protein>
    <submittedName>
        <fullName evidence="3">Glycosyltransferase family 1 protein</fullName>
    </submittedName>
</protein>
<evidence type="ECO:0000313" key="4">
    <source>
        <dbReference type="Proteomes" id="UP000054279"/>
    </source>
</evidence>
<dbReference type="GO" id="GO:0080043">
    <property type="term" value="F:quercetin 3-O-glucosyltransferase activity"/>
    <property type="evidence" value="ECO:0007669"/>
    <property type="project" value="TreeGrafter"/>
</dbReference>
<keyword evidence="4" id="KW-1185">Reference proteome</keyword>
<evidence type="ECO:0000256" key="2">
    <source>
        <dbReference type="ARBA" id="ARBA00022679"/>
    </source>
</evidence>
<dbReference type="HOGENOM" id="CLU_001724_12_0_1"/>
<feature type="non-terminal residue" evidence="3">
    <location>
        <position position="327"/>
    </location>
</feature>
<dbReference type="OrthoDB" id="5835829at2759"/>
<dbReference type="PANTHER" id="PTHR11926:SF774">
    <property type="entry name" value="UDP-GLYCOSYLTRANSFERASE 85A1-RELATED"/>
    <property type="match status" value="1"/>
</dbReference>
<sequence>FYQLYHAVDGNLIQVPGLPLMYDYEFFPQTVRLSLYVHFIREADGIITSGTTAFEAEALTAWKSWQTSLGKELYILGPLLPIGDENTDSGTLAKENEMTLSDKGSEIEEFLEKALREHGKHSLIYISFGSAHWPDTIQLSGFIDVLIEQRIPFILAYASRMAKIPDRITEKVQETGLGLLSTWAPQQLILCHKAFKATGWFVSHCGQNSVTESLAEGVPIIGWPITADQPYNAALISITLNIGYQLTEARTGDAGLRALKSGVQPAGTVEALLREIRYILEKARGEDGKLKRQNAHTIKIKMKAAWDDQGEAAVELRKLLSKVFSSP</sequence>
<dbReference type="EMBL" id="KN837108">
    <property type="protein sequence ID" value="KIJ46333.1"/>
    <property type="molecule type" value="Genomic_DNA"/>
</dbReference>
<comment type="similarity">
    <text evidence="1">Belongs to the UDP-glycosyltransferase family.</text>
</comment>
<dbReference type="PANTHER" id="PTHR11926">
    <property type="entry name" value="GLUCOSYL/GLUCURONOSYL TRANSFERASES"/>
    <property type="match status" value="1"/>
</dbReference>
<dbReference type="Gene3D" id="3.40.50.2000">
    <property type="entry name" value="Glycogen Phosphorylase B"/>
    <property type="match status" value="2"/>
</dbReference>
<dbReference type="GO" id="GO:0080044">
    <property type="term" value="F:quercetin 7-O-glucosyltransferase activity"/>
    <property type="evidence" value="ECO:0007669"/>
    <property type="project" value="TreeGrafter"/>
</dbReference>
<dbReference type="Pfam" id="PF00201">
    <property type="entry name" value="UDPGT"/>
    <property type="match status" value="1"/>
</dbReference>
<dbReference type="AlphaFoldDB" id="A0A0C9UU29"/>
<evidence type="ECO:0000256" key="1">
    <source>
        <dbReference type="ARBA" id="ARBA00009995"/>
    </source>
</evidence>
<name>A0A0C9UU29_SPHS4</name>
<gene>
    <name evidence="3" type="ORF">M422DRAFT_165513</name>
</gene>
<proteinExistence type="inferred from homology"/>
<dbReference type="Proteomes" id="UP000054279">
    <property type="component" value="Unassembled WGS sequence"/>
</dbReference>
<organism evidence="3 4">
    <name type="scientific">Sphaerobolus stellatus (strain SS14)</name>
    <dbReference type="NCBI Taxonomy" id="990650"/>
    <lineage>
        <taxon>Eukaryota</taxon>
        <taxon>Fungi</taxon>
        <taxon>Dikarya</taxon>
        <taxon>Basidiomycota</taxon>
        <taxon>Agaricomycotina</taxon>
        <taxon>Agaricomycetes</taxon>
        <taxon>Phallomycetidae</taxon>
        <taxon>Geastrales</taxon>
        <taxon>Sphaerobolaceae</taxon>
        <taxon>Sphaerobolus</taxon>
    </lineage>
</organism>
<dbReference type="CDD" id="cd03784">
    <property type="entry name" value="GT1_Gtf-like"/>
    <property type="match status" value="1"/>
</dbReference>